<dbReference type="KEGG" id="vff:VITFI_CDS1507"/>
<keyword evidence="1" id="KW-0812">Transmembrane</keyword>
<accession>A0A221KE79</accession>
<feature type="transmembrane region" description="Helical" evidence="1">
    <location>
        <begin position="151"/>
        <end position="175"/>
    </location>
</feature>
<reference evidence="2 3" key="1">
    <citation type="submission" date="2017-07" db="EMBL/GenBank/DDBJ databases">
        <title>Complete Genome Sequence of the cosmetic ferment Vitreoscilla filiformis (ATCC15551).</title>
        <authorList>
            <person name="Contreras S."/>
            <person name="Sagory-Zalkind P."/>
            <person name="Blanquart H."/>
            <person name="Iltis A."/>
            <person name="Morand S.C."/>
        </authorList>
    </citation>
    <scope>NUCLEOTIDE SEQUENCE [LARGE SCALE GENOMIC DNA]</scope>
    <source>
        <strain evidence="2 3">ATCC 15551</strain>
    </source>
</reference>
<evidence type="ECO:0000256" key="1">
    <source>
        <dbReference type="SAM" id="Phobius"/>
    </source>
</evidence>
<name>A0A221KE79_VITFI</name>
<sequence length="445" mass="49482">MLLQSRPRVRHIGMALGMAGLGLGAALGIPPLDRLTLTFDPHWWTVVDTLVGYILVQHWSALTLLKVSGLAALLLHSATAHPDARLRRLARHLLALMGLMLGLWIGACLTQNVLGVQLQLWRVLWLCQLLAPALWLSSLPAWRTWDRVNGAAVLLVMSGMLAQHVATAWLVWAGVALSWPQVQASARHIPMARRLLPLAAVALAIMAWLPHIPAWFTRRAALPVPPMVEPTWVALAQTSALTLALTLVLALPLWWPRARTLWALPLLGCTLPLWVGGHVVWHQFEQARPAWREAHQLRRIIPEGAVVQWIGQTHQTWFDLHRAQYIAAIQGPNGLFVRDAALLFEQRMRSFVQSGLIGAPLDLPQAPTPEERVAILYALRSQLEAPNDFNPSDIHLRTACKDRALDFILVSLYAPAPGADHHVQDDDQGRWVSVYACARHRAQAD</sequence>
<keyword evidence="1" id="KW-1133">Transmembrane helix</keyword>
<protein>
    <submittedName>
        <fullName evidence="2">Uncharacterized protein</fullName>
    </submittedName>
</protein>
<organism evidence="2 3">
    <name type="scientific">Vitreoscilla filiformis</name>
    <dbReference type="NCBI Taxonomy" id="63"/>
    <lineage>
        <taxon>Bacteria</taxon>
        <taxon>Pseudomonadati</taxon>
        <taxon>Pseudomonadota</taxon>
        <taxon>Betaproteobacteria</taxon>
        <taxon>Neisseriales</taxon>
        <taxon>Neisseriaceae</taxon>
        <taxon>Vitreoscilla</taxon>
    </lineage>
</organism>
<dbReference type="EMBL" id="CP022423">
    <property type="protein sequence ID" value="ASM77285.1"/>
    <property type="molecule type" value="Genomic_DNA"/>
</dbReference>
<evidence type="ECO:0000313" key="2">
    <source>
        <dbReference type="EMBL" id="ASM77285.1"/>
    </source>
</evidence>
<proteinExistence type="predicted"/>
<dbReference type="RefSeq" id="WP_089416448.1">
    <property type="nucleotide sequence ID" value="NZ_CP022423.1"/>
</dbReference>
<feature type="transmembrane region" description="Helical" evidence="1">
    <location>
        <begin position="232"/>
        <end position="255"/>
    </location>
</feature>
<keyword evidence="3" id="KW-1185">Reference proteome</keyword>
<gene>
    <name evidence="2" type="ORF">VITFI_CDS1507</name>
</gene>
<feature type="transmembrane region" description="Helical" evidence="1">
    <location>
        <begin position="261"/>
        <end position="281"/>
    </location>
</feature>
<feature type="transmembrane region" description="Helical" evidence="1">
    <location>
        <begin position="93"/>
        <end position="114"/>
    </location>
</feature>
<evidence type="ECO:0000313" key="3">
    <source>
        <dbReference type="Proteomes" id="UP000199729"/>
    </source>
</evidence>
<keyword evidence="1" id="KW-0472">Membrane</keyword>
<dbReference type="AlphaFoldDB" id="A0A221KE79"/>
<feature type="transmembrane region" description="Helical" evidence="1">
    <location>
        <begin position="195"/>
        <end position="212"/>
    </location>
</feature>
<feature type="transmembrane region" description="Helical" evidence="1">
    <location>
        <begin position="120"/>
        <end position="139"/>
    </location>
</feature>
<feature type="transmembrane region" description="Helical" evidence="1">
    <location>
        <begin position="12"/>
        <end position="30"/>
    </location>
</feature>
<dbReference type="Proteomes" id="UP000199729">
    <property type="component" value="Chromosome"/>
</dbReference>